<accession>A0AAV2RSF1</accession>
<protein>
    <submittedName>
        <fullName evidence="1">Uncharacterized protein</fullName>
    </submittedName>
</protein>
<keyword evidence="2" id="KW-1185">Reference proteome</keyword>
<comment type="caution">
    <text evidence="1">The sequence shown here is derived from an EMBL/GenBank/DDBJ whole genome shotgun (WGS) entry which is preliminary data.</text>
</comment>
<evidence type="ECO:0000313" key="2">
    <source>
        <dbReference type="Proteomes" id="UP001497623"/>
    </source>
</evidence>
<dbReference type="AlphaFoldDB" id="A0AAV2RSF1"/>
<gene>
    <name evidence="1" type="ORF">MNOR_LOCUS27735</name>
</gene>
<proteinExistence type="predicted"/>
<dbReference type="EMBL" id="CAXKWB010029617">
    <property type="protein sequence ID" value="CAL4135919.1"/>
    <property type="molecule type" value="Genomic_DNA"/>
</dbReference>
<dbReference type="Proteomes" id="UP001497623">
    <property type="component" value="Unassembled WGS sequence"/>
</dbReference>
<sequence>MRNHLKCLVPLNYTCIYAKVIIKEGSQFTYYSLDQVMTTANQFLKCHLGTGCDYLSKIGTNPCALFAEPHLNLMTFQDTAVLDDAQVQKGETYLAHVMSHFSKFITFVELG</sequence>
<organism evidence="1 2">
    <name type="scientific">Meganyctiphanes norvegica</name>
    <name type="common">Northern krill</name>
    <name type="synonym">Thysanopoda norvegica</name>
    <dbReference type="NCBI Taxonomy" id="48144"/>
    <lineage>
        <taxon>Eukaryota</taxon>
        <taxon>Metazoa</taxon>
        <taxon>Ecdysozoa</taxon>
        <taxon>Arthropoda</taxon>
        <taxon>Crustacea</taxon>
        <taxon>Multicrustacea</taxon>
        <taxon>Malacostraca</taxon>
        <taxon>Eumalacostraca</taxon>
        <taxon>Eucarida</taxon>
        <taxon>Euphausiacea</taxon>
        <taxon>Euphausiidae</taxon>
        <taxon>Meganyctiphanes</taxon>
    </lineage>
</organism>
<name>A0AAV2RSF1_MEGNR</name>
<reference evidence="1 2" key="1">
    <citation type="submission" date="2024-05" db="EMBL/GenBank/DDBJ databases">
        <authorList>
            <person name="Wallberg A."/>
        </authorList>
    </citation>
    <scope>NUCLEOTIDE SEQUENCE [LARGE SCALE GENOMIC DNA]</scope>
</reference>
<evidence type="ECO:0000313" key="1">
    <source>
        <dbReference type="EMBL" id="CAL4135919.1"/>
    </source>
</evidence>